<protein>
    <recommendedName>
        <fullName evidence="3">C2H2-type domain-containing protein</fullName>
    </recommendedName>
</protein>
<feature type="domain" description="C2H2-type" evidence="3">
    <location>
        <begin position="335"/>
        <end position="358"/>
    </location>
</feature>
<sequence length="374" mass="41115">MANQNIQQIMADLRAREKRLSNNLAALEEESKAFARDQRELLLAIERDEGPTLPPQHPVAEALNTLHSTQIVEPPAMASEPGLQAFEGGVQPAEDDIQPAEEDVSLFVLEDAHVDESAVIPLSQPKRRVTFSDATATILSGKTPREDQDIEDIGGTEESFSFQPLPTDAETGTNQPVYTGERRPAKRARHSSRTSELMPCAGFTPITSKNDHIEATQDSLPVPVISDDINMVVDKPLYTGDTRPSRRVRYSSRSAILMLSTGFTPTLPDPKPATYPDDLVAAHASEDLFTNDGLSDIIGTYDPRLVADAPGEVVQTEQDNGMTAETVQAESQFVCPYPDCWKLYASSNDVEKHLEHDHPDWALIKYTVTDPNSI</sequence>
<dbReference type="PROSITE" id="PS00028">
    <property type="entry name" value="ZINC_FINGER_C2H2_1"/>
    <property type="match status" value="1"/>
</dbReference>
<keyword evidence="5" id="KW-1185">Reference proteome</keyword>
<evidence type="ECO:0000256" key="2">
    <source>
        <dbReference type="SAM" id="MobiDB-lite"/>
    </source>
</evidence>
<organism evidence="4 5">
    <name type="scientific">Aureobasidium pullulans</name>
    <name type="common">Black yeast</name>
    <name type="synonym">Pullularia pullulans</name>
    <dbReference type="NCBI Taxonomy" id="5580"/>
    <lineage>
        <taxon>Eukaryota</taxon>
        <taxon>Fungi</taxon>
        <taxon>Dikarya</taxon>
        <taxon>Ascomycota</taxon>
        <taxon>Pezizomycotina</taxon>
        <taxon>Dothideomycetes</taxon>
        <taxon>Dothideomycetidae</taxon>
        <taxon>Dothideales</taxon>
        <taxon>Saccotheciaceae</taxon>
        <taxon>Aureobasidium</taxon>
    </lineage>
</organism>
<gene>
    <name evidence="4" type="ORF">QM012_005523</name>
</gene>
<evidence type="ECO:0000256" key="1">
    <source>
        <dbReference type="SAM" id="Coils"/>
    </source>
</evidence>
<feature type="compositionally biased region" description="Polar residues" evidence="2">
    <location>
        <begin position="158"/>
        <end position="177"/>
    </location>
</feature>
<name>A0ABR0T4K1_AURPU</name>
<comment type="caution">
    <text evidence="4">The sequence shown here is derived from an EMBL/GenBank/DDBJ whole genome shotgun (WGS) entry which is preliminary data.</text>
</comment>
<dbReference type="InterPro" id="IPR013087">
    <property type="entry name" value="Znf_C2H2_type"/>
</dbReference>
<feature type="region of interest" description="Disordered" evidence="2">
    <location>
        <begin position="158"/>
        <end position="203"/>
    </location>
</feature>
<evidence type="ECO:0000259" key="3">
    <source>
        <dbReference type="PROSITE" id="PS00028"/>
    </source>
</evidence>
<dbReference type="EMBL" id="JASGXD010000025">
    <property type="protein sequence ID" value="KAK5999398.1"/>
    <property type="molecule type" value="Genomic_DNA"/>
</dbReference>
<dbReference type="Proteomes" id="UP001341245">
    <property type="component" value="Unassembled WGS sequence"/>
</dbReference>
<accession>A0ABR0T4K1</accession>
<evidence type="ECO:0000313" key="4">
    <source>
        <dbReference type="EMBL" id="KAK5999398.1"/>
    </source>
</evidence>
<proteinExistence type="predicted"/>
<feature type="coiled-coil region" evidence="1">
    <location>
        <begin position="3"/>
        <end position="37"/>
    </location>
</feature>
<reference evidence="4 5" key="1">
    <citation type="submission" date="2023-11" db="EMBL/GenBank/DDBJ databases">
        <title>Draft genome sequence and annotation of the polyextremotolerant black yeast-like fungus Aureobasidium pullulans NRRL 62042.</title>
        <authorList>
            <person name="Dielentheis-Frenken M.R.E."/>
            <person name="Wibberg D."/>
            <person name="Blank L.M."/>
            <person name="Tiso T."/>
        </authorList>
    </citation>
    <scope>NUCLEOTIDE SEQUENCE [LARGE SCALE GENOMIC DNA]</scope>
    <source>
        <strain evidence="4 5">NRRL 62042</strain>
    </source>
</reference>
<keyword evidence="1" id="KW-0175">Coiled coil</keyword>
<evidence type="ECO:0000313" key="5">
    <source>
        <dbReference type="Proteomes" id="UP001341245"/>
    </source>
</evidence>